<protein>
    <submittedName>
        <fullName evidence="1">Putative serine/threonine kinase</fullName>
    </submittedName>
</protein>
<dbReference type="EMBL" id="ATNM01000143">
    <property type="protein sequence ID" value="EPR66635.1"/>
    <property type="molecule type" value="Genomic_DNA"/>
</dbReference>
<dbReference type="STRING" id="641524.ADICYQ_4397"/>
<comment type="caution">
    <text evidence="1">The sequence shown here is derived from an EMBL/GenBank/DDBJ whole genome shotgun (WGS) entry which is preliminary data.</text>
</comment>
<keyword evidence="1" id="KW-0418">Kinase</keyword>
<dbReference type="Proteomes" id="UP000014974">
    <property type="component" value="Unassembled WGS sequence"/>
</dbReference>
<name>S7V8Q5_9BACT</name>
<dbReference type="GO" id="GO:0016301">
    <property type="term" value="F:kinase activity"/>
    <property type="evidence" value="ECO:0007669"/>
    <property type="project" value="UniProtKB-KW"/>
</dbReference>
<gene>
    <name evidence="1" type="ORF">ADICYQ_4397</name>
</gene>
<dbReference type="InterPro" id="IPR011990">
    <property type="entry name" value="TPR-like_helical_dom_sf"/>
</dbReference>
<evidence type="ECO:0000313" key="2">
    <source>
        <dbReference type="Proteomes" id="UP000014974"/>
    </source>
</evidence>
<organism evidence="1 2">
    <name type="scientific">Cyclobacterium qasimii M12-11B</name>
    <dbReference type="NCBI Taxonomy" id="641524"/>
    <lineage>
        <taxon>Bacteria</taxon>
        <taxon>Pseudomonadati</taxon>
        <taxon>Bacteroidota</taxon>
        <taxon>Cytophagia</taxon>
        <taxon>Cytophagales</taxon>
        <taxon>Cyclobacteriaceae</taxon>
        <taxon>Cyclobacterium</taxon>
    </lineage>
</organism>
<dbReference type="NCBIfam" id="NF047558">
    <property type="entry name" value="TPR_END_plus"/>
    <property type="match status" value="1"/>
</dbReference>
<accession>S7V8Q5</accession>
<dbReference type="eggNOG" id="COG0457">
    <property type="taxonomic scope" value="Bacteria"/>
</dbReference>
<dbReference type="RefSeq" id="WP_020892072.1">
    <property type="nucleotide sequence ID" value="NZ_ATNM01000143.1"/>
</dbReference>
<dbReference type="Gene3D" id="1.25.40.10">
    <property type="entry name" value="Tetratricopeptide repeat domain"/>
    <property type="match status" value="1"/>
</dbReference>
<proteinExistence type="predicted"/>
<dbReference type="SUPFAM" id="SSF48452">
    <property type="entry name" value="TPR-like"/>
    <property type="match status" value="1"/>
</dbReference>
<dbReference type="AlphaFoldDB" id="S7V8Q5"/>
<sequence>MLLNETAAAKDLVANVDSFYSDNWFFLRESTKLYYYLEDYESSRKQLGKILTQYPDYPPILIWFNAIYAQMDGKDAESRKFLSELHKRYNDESSGSPAWFIALHYCVLEDYDRALEWLEKSFDRHEVEMTWLREEPLLSPIRDNPRYIELYDKVGFSGIGLPIKAVSDYYSKK</sequence>
<keyword evidence="1" id="KW-0808">Transferase</keyword>
<evidence type="ECO:0000313" key="1">
    <source>
        <dbReference type="EMBL" id="EPR66635.1"/>
    </source>
</evidence>
<reference evidence="1 2" key="1">
    <citation type="journal article" date="2013" name="Genome Announc.">
        <title>Draft Genome Sequence of Cyclobacterium qasimii Strain M12-11BT, Isolated from Arctic Marine Sediment.</title>
        <authorList>
            <person name="Shivaji S."/>
            <person name="Ara S."/>
            <person name="Singh A."/>
            <person name="Kumar Pinnaka A."/>
        </authorList>
    </citation>
    <scope>NUCLEOTIDE SEQUENCE [LARGE SCALE GENOMIC DNA]</scope>
    <source>
        <strain evidence="1 2">M12-11B</strain>
    </source>
</reference>
<dbReference type="OrthoDB" id="9779074at2"/>